<reference evidence="2 3" key="1">
    <citation type="submission" date="2018-12" db="EMBL/GenBank/DDBJ databases">
        <authorList>
            <consortium name="Pathogen Informatics"/>
        </authorList>
    </citation>
    <scope>NUCLEOTIDE SEQUENCE [LARGE SCALE GENOMIC DNA]</scope>
    <source>
        <strain evidence="2 3">NCTC9695</strain>
    </source>
</reference>
<gene>
    <name evidence="2" type="ORF">NCTC9695_03822</name>
</gene>
<organism evidence="2 3">
    <name type="scientific">Chromobacterium violaceum</name>
    <dbReference type="NCBI Taxonomy" id="536"/>
    <lineage>
        <taxon>Bacteria</taxon>
        <taxon>Pseudomonadati</taxon>
        <taxon>Pseudomonadota</taxon>
        <taxon>Betaproteobacteria</taxon>
        <taxon>Neisseriales</taxon>
        <taxon>Chromobacteriaceae</taxon>
        <taxon>Chromobacterium</taxon>
    </lineage>
</organism>
<protein>
    <submittedName>
        <fullName evidence="2">Uncharacterized protein</fullName>
    </submittedName>
</protein>
<evidence type="ECO:0000256" key="1">
    <source>
        <dbReference type="SAM" id="MobiDB-lite"/>
    </source>
</evidence>
<feature type="region of interest" description="Disordered" evidence="1">
    <location>
        <begin position="313"/>
        <end position="340"/>
    </location>
</feature>
<feature type="region of interest" description="Disordered" evidence="1">
    <location>
        <begin position="16"/>
        <end position="114"/>
    </location>
</feature>
<proteinExistence type="predicted"/>
<dbReference type="AlphaFoldDB" id="A0A447TEK3"/>
<feature type="compositionally biased region" description="Basic and acidic residues" evidence="1">
    <location>
        <begin position="84"/>
        <end position="94"/>
    </location>
</feature>
<dbReference type="EMBL" id="LR134182">
    <property type="protein sequence ID" value="VEB43365.1"/>
    <property type="molecule type" value="Genomic_DNA"/>
</dbReference>
<accession>A0A447TEK3</accession>
<name>A0A447TEK3_CHRVL</name>
<evidence type="ECO:0000313" key="3">
    <source>
        <dbReference type="Proteomes" id="UP000275777"/>
    </source>
</evidence>
<sequence length="400" mass="43219">MSNSISAWPSLKCSLASAGDKTRIPRSPPALAPMTGRPHPRSLYPYPNRGHRARMTRGPARANARPRRIARRLPAPTAPPGPDSLHRDGSDSADLRQPCCRPGEPPGHRHPAARKMPGWRKCLAPAADAPPQIKALPGRFHLVGQAIAPTPGTASDSCRRAPLPRGLLHRLQKRLRIESKDPSLLLLLQARWRLKESWMKQASKRHKHLLSGDDTGLCRRPRPSQTRLAAEALRQFTDRWWRKTRACGRGPCLFRLLPAMGQAVWRTIGAAGKECGRRTGRISGSMGRAMACPDAGSLAVRQTERQGPWAAGKIARGGASRWRPPEAGGGRRCGQHSTTQPAAASVGSNWLSITSHNAASVSRNASTPARIKGSVSAFSTPAMASLTFSSCCCSAPHSPQ</sequence>
<dbReference type="Proteomes" id="UP000275777">
    <property type="component" value="Chromosome"/>
</dbReference>
<evidence type="ECO:0000313" key="2">
    <source>
        <dbReference type="EMBL" id="VEB43365.1"/>
    </source>
</evidence>